<accession>A0A6A2Z496</accession>
<evidence type="ECO:0000256" key="1">
    <source>
        <dbReference type="ARBA" id="ARBA00022723"/>
    </source>
</evidence>
<gene>
    <name evidence="4" type="ORF">F3Y22_tig00111064pilonHSYRG00039</name>
</gene>
<dbReference type="Pfam" id="PF07727">
    <property type="entry name" value="RVT_2"/>
    <property type="match status" value="1"/>
</dbReference>
<dbReference type="InterPro" id="IPR039537">
    <property type="entry name" value="Retrotran_Ty1/copia-like"/>
</dbReference>
<reference evidence="4" key="1">
    <citation type="submission" date="2019-09" db="EMBL/GenBank/DDBJ databases">
        <title>Draft genome information of white flower Hibiscus syriacus.</title>
        <authorList>
            <person name="Kim Y.-M."/>
        </authorList>
    </citation>
    <scope>NUCLEOTIDE SEQUENCE [LARGE SCALE GENOMIC DNA]</scope>
    <source>
        <strain evidence="4">YM2019G1</strain>
    </source>
</reference>
<dbReference type="AlphaFoldDB" id="A0A6A2Z496"/>
<dbReference type="InterPro" id="IPR013103">
    <property type="entry name" value="RVT_2"/>
</dbReference>
<evidence type="ECO:0000256" key="2">
    <source>
        <dbReference type="ARBA" id="ARBA00022801"/>
    </source>
</evidence>
<evidence type="ECO:0000259" key="3">
    <source>
        <dbReference type="Pfam" id="PF07727"/>
    </source>
</evidence>
<dbReference type="PANTHER" id="PTHR42648">
    <property type="entry name" value="TRANSPOSASE, PUTATIVE-RELATED"/>
    <property type="match status" value="1"/>
</dbReference>
<dbReference type="Proteomes" id="UP000436088">
    <property type="component" value="Unassembled WGS sequence"/>
</dbReference>
<evidence type="ECO:0000313" key="5">
    <source>
        <dbReference type="Proteomes" id="UP000436088"/>
    </source>
</evidence>
<keyword evidence="1" id="KW-0479">Metal-binding</keyword>
<name>A0A6A2Z496_HIBSY</name>
<dbReference type="GO" id="GO:0046872">
    <property type="term" value="F:metal ion binding"/>
    <property type="evidence" value="ECO:0007669"/>
    <property type="project" value="UniProtKB-KW"/>
</dbReference>
<keyword evidence="2" id="KW-0378">Hydrolase</keyword>
<dbReference type="GO" id="GO:0016787">
    <property type="term" value="F:hydrolase activity"/>
    <property type="evidence" value="ECO:0007669"/>
    <property type="project" value="UniProtKB-KW"/>
</dbReference>
<feature type="domain" description="Reverse transcriptase Ty1/copia-type" evidence="3">
    <location>
        <begin position="174"/>
        <end position="236"/>
    </location>
</feature>
<dbReference type="PANTHER" id="PTHR42648:SF31">
    <property type="entry name" value="RNA-DIRECTED DNA POLYMERASE"/>
    <property type="match status" value="1"/>
</dbReference>
<protein>
    <recommendedName>
        <fullName evidence="3">Reverse transcriptase Ty1/copia-type domain-containing protein</fullName>
    </recommendedName>
</protein>
<proteinExistence type="predicted"/>
<keyword evidence="5" id="KW-1185">Reference proteome</keyword>
<comment type="caution">
    <text evidence="4">The sequence shown here is derived from an EMBL/GenBank/DDBJ whole genome shotgun (WGS) entry which is preliminary data.</text>
</comment>
<dbReference type="EMBL" id="VEPZ02001217">
    <property type="protein sequence ID" value="KAE8686423.1"/>
    <property type="molecule type" value="Genomic_DNA"/>
</dbReference>
<sequence length="242" mass="27805">MVSNSNKINLWPARLEHVPATQLNRLPMFHSISININSVHDCSICPLVRQSRLPFPSFKKKRLPFPISTSRAESPFALIHLDLWGPYRISTHSGQRYFLTIVDSSWLQNYTCTCQSSLSTGQSSSLSYSHLSLPTQVFLTYISNVSEPRSYSEAVKDPHWVQAMSEEIQALESNNMWIVESLPSGKIAIGCKWVYRIKYRASGEVERYKTRLVAKGYNQEERIDYVDTFSPIAKMSLFEFWP</sequence>
<organism evidence="4 5">
    <name type="scientific">Hibiscus syriacus</name>
    <name type="common">Rose of Sharon</name>
    <dbReference type="NCBI Taxonomy" id="106335"/>
    <lineage>
        <taxon>Eukaryota</taxon>
        <taxon>Viridiplantae</taxon>
        <taxon>Streptophyta</taxon>
        <taxon>Embryophyta</taxon>
        <taxon>Tracheophyta</taxon>
        <taxon>Spermatophyta</taxon>
        <taxon>Magnoliopsida</taxon>
        <taxon>eudicotyledons</taxon>
        <taxon>Gunneridae</taxon>
        <taxon>Pentapetalae</taxon>
        <taxon>rosids</taxon>
        <taxon>malvids</taxon>
        <taxon>Malvales</taxon>
        <taxon>Malvaceae</taxon>
        <taxon>Malvoideae</taxon>
        <taxon>Hibiscus</taxon>
    </lineage>
</organism>
<evidence type="ECO:0000313" key="4">
    <source>
        <dbReference type="EMBL" id="KAE8686423.1"/>
    </source>
</evidence>